<protein>
    <submittedName>
        <fullName evidence="1">Uncharacterized protein</fullName>
    </submittedName>
</protein>
<gene>
    <name evidence="1" type="ORF">GLOINDRAFT_8489</name>
</gene>
<dbReference type="EMBL" id="KI297194">
    <property type="protein sequence ID" value="ESA00445.1"/>
    <property type="molecule type" value="Genomic_DNA"/>
</dbReference>
<reference evidence="1" key="1">
    <citation type="submission" date="2013-07" db="EMBL/GenBank/DDBJ databases">
        <title>The genome of an arbuscular mycorrhizal fungus provides insights into the evolution of the oldest plant symbiosis.</title>
        <authorList>
            <consortium name="DOE Joint Genome Institute"/>
            <person name="Tisserant E."/>
            <person name="Malbreil M."/>
            <person name="Kuo A."/>
            <person name="Kohler A."/>
            <person name="Symeonidi A."/>
            <person name="Balestrini R."/>
            <person name="Charron P."/>
            <person name="Duensing N."/>
            <person name="Frei-dit-Frey N."/>
            <person name="Gianinazzi-Pearson V."/>
            <person name="Gilbert B."/>
            <person name="Handa Y."/>
            <person name="Hijri M."/>
            <person name="Kaul R."/>
            <person name="Kawaguchi M."/>
            <person name="Krajinski F."/>
            <person name="Lammers P."/>
            <person name="Lapierre D."/>
            <person name="Masclaux F.G."/>
            <person name="Murat C."/>
            <person name="Morin E."/>
            <person name="Ndikumana S."/>
            <person name="Pagni M."/>
            <person name="Petitpierre D."/>
            <person name="Requena N."/>
            <person name="Rosikiewicz P."/>
            <person name="Riley R."/>
            <person name="Saito K."/>
            <person name="San Clemente H."/>
            <person name="Shapiro H."/>
            <person name="van Tuinen D."/>
            <person name="Becard G."/>
            <person name="Bonfante P."/>
            <person name="Paszkowski U."/>
            <person name="Shachar-Hill Y."/>
            <person name="Young J.P."/>
            <person name="Sanders I.R."/>
            <person name="Henrissat B."/>
            <person name="Rensing S.A."/>
            <person name="Grigoriev I.V."/>
            <person name="Corradi N."/>
            <person name="Roux C."/>
            <person name="Martin F."/>
        </authorList>
    </citation>
    <scope>NUCLEOTIDE SEQUENCE</scope>
    <source>
        <strain evidence="1">DAOM 197198</strain>
    </source>
</reference>
<name>U9SX05_RHIID</name>
<dbReference type="HOGENOM" id="CLU_2923857_0_0_1"/>
<organism evidence="1">
    <name type="scientific">Rhizophagus irregularis (strain DAOM 181602 / DAOM 197198 / MUCL 43194)</name>
    <name type="common">Arbuscular mycorrhizal fungus</name>
    <name type="synonym">Glomus intraradices</name>
    <dbReference type="NCBI Taxonomy" id="747089"/>
    <lineage>
        <taxon>Eukaryota</taxon>
        <taxon>Fungi</taxon>
        <taxon>Fungi incertae sedis</taxon>
        <taxon>Mucoromycota</taxon>
        <taxon>Glomeromycotina</taxon>
        <taxon>Glomeromycetes</taxon>
        <taxon>Glomerales</taxon>
        <taxon>Glomeraceae</taxon>
        <taxon>Rhizophagus</taxon>
    </lineage>
</organism>
<dbReference type="AlphaFoldDB" id="U9SX05"/>
<sequence>MYWVAIGTTWYLSDIHYNVSGKSAPTWILNPKGTDKPRFVQVDFQRMGKRRTFKIHKYYKS</sequence>
<accession>U9SX05</accession>
<proteinExistence type="predicted"/>
<evidence type="ECO:0000313" key="1">
    <source>
        <dbReference type="EMBL" id="ESA00445.1"/>
    </source>
</evidence>